<proteinExistence type="predicted"/>
<evidence type="ECO:0000313" key="2">
    <source>
        <dbReference type="EMBL" id="GBE87873.1"/>
    </source>
</evidence>
<feature type="compositionally biased region" description="Polar residues" evidence="1">
    <location>
        <begin position="701"/>
        <end position="710"/>
    </location>
</feature>
<feature type="compositionally biased region" description="Low complexity" evidence="1">
    <location>
        <begin position="121"/>
        <end position="150"/>
    </location>
</feature>
<feature type="compositionally biased region" description="Basic and acidic residues" evidence="1">
    <location>
        <begin position="20"/>
        <end position="29"/>
    </location>
</feature>
<feature type="region of interest" description="Disordered" evidence="1">
    <location>
        <begin position="694"/>
        <end position="762"/>
    </location>
</feature>
<feature type="compositionally biased region" description="Low complexity" evidence="1">
    <location>
        <begin position="533"/>
        <end position="548"/>
    </location>
</feature>
<dbReference type="OrthoDB" id="3168445at2759"/>
<comment type="caution">
    <text evidence="2">The sequence shown here is derived from an EMBL/GenBank/DDBJ whole genome shotgun (WGS) entry which is preliminary data.</text>
</comment>
<dbReference type="InParanoid" id="A0A401H0D0"/>
<dbReference type="Proteomes" id="UP000287166">
    <property type="component" value="Unassembled WGS sequence"/>
</dbReference>
<protein>
    <submittedName>
        <fullName evidence="2">Uncharacterized protein</fullName>
    </submittedName>
</protein>
<feature type="compositionally biased region" description="Low complexity" evidence="1">
    <location>
        <begin position="485"/>
        <end position="496"/>
    </location>
</feature>
<feature type="compositionally biased region" description="Polar residues" evidence="1">
    <location>
        <begin position="549"/>
        <end position="566"/>
    </location>
</feature>
<feature type="compositionally biased region" description="Polar residues" evidence="1">
    <location>
        <begin position="514"/>
        <end position="524"/>
    </location>
</feature>
<organism evidence="2 3">
    <name type="scientific">Sparassis crispa</name>
    <dbReference type="NCBI Taxonomy" id="139825"/>
    <lineage>
        <taxon>Eukaryota</taxon>
        <taxon>Fungi</taxon>
        <taxon>Dikarya</taxon>
        <taxon>Basidiomycota</taxon>
        <taxon>Agaricomycotina</taxon>
        <taxon>Agaricomycetes</taxon>
        <taxon>Polyporales</taxon>
        <taxon>Sparassidaceae</taxon>
        <taxon>Sparassis</taxon>
    </lineage>
</organism>
<evidence type="ECO:0000256" key="1">
    <source>
        <dbReference type="SAM" id="MobiDB-lite"/>
    </source>
</evidence>
<feature type="compositionally biased region" description="Polar residues" evidence="1">
    <location>
        <begin position="410"/>
        <end position="420"/>
    </location>
</feature>
<keyword evidence="3" id="KW-1185">Reference proteome</keyword>
<feature type="compositionally biased region" description="Low complexity" evidence="1">
    <location>
        <begin position="711"/>
        <end position="724"/>
    </location>
</feature>
<feature type="compositionally biased region" description="Low complexity" evidence="1">
    <location>
        <begin position="169"/>
        <end position="181"/>
    </location>
</feature>
<feature type="compositionally biased region" description="Basic and acidic residues" evidence="1">
    <location>
        <begin position="252"/>
        <end position="264"/>
    </location>
</feature>
<reference evidence="2 3" key="1">
    <citation type="journal article" date="2018" name="Sci. Rep.">
        <title>Genome sequence of the cauliflower mushroom Sparassis crispa (Hanabiratake) and its association with beneficial usage.</title>
        <authorList>
            <person name="Kiyama R."/>
            <person name="Furutani Y."/>
            <person name="Kawaguchi K."/>
            <person name="Nakanishi T."/>
        </authorList>
    </citation>
    <scope>NUCLEOTIDE SEQUENCE [LARGE SCALE GENOMIC DNA]</scope>
</reference>
<gene>
    <name evidence="2" type="ORF">SCP_1200980</name>
</gene>
<dbReference type="EMBL" id="BFAD01000012">
    <property type="protein sequence ID" value="GBE87873.1"/>
    <property type="molecule type" value="Genomic_DNA"/>
</dbReference>
<evidence type="ECO:0000313" key="3">
    <source>
        <dbReference type="Proteomes" id="UP000287166"/>
    </source>
</evidence>
<feature type="compositionally biased region" description="Polar residues" evidence="1">
    <location>
        <begin position="42"/>
        <end position="53"/>
    </location>
</feature>
<dbReference type="GeneID" id="38784790"/>
<dbReference type="AlphaFoldDB" id="A0A401H0D0"/>
<dbReference type="RefSeq" id="XP_027618786.1">
    <property type="nucleotide sequence ID" value="XM_027762985.1"/>
</dbReference>
<feature type="compositionally biased region" description="Low complexity" evidence="1">
    <location>
        <begin position="429"/>
        <end position="451"/>
    </location>
</feature>
<feature type="region of interest" description="Disordered" evidence="1">
    <location>
        <begin position="252"/>
        <end position="273"/>
    </location>
</feature>
<feature type="compositionally biased region" description="Low complexity" evidence="1">
    <location>
        <begin position="567"/>
        <end position="582"/>
    </location>
</feature>
<feature type="compositionally biased region" description="Polar residues" evidence="1">
    <location>
        <begin position="200"/>
        <end position="211"/>
    </location>
</feature>
<sequence>MARVAASKTAPQPNAAAHSVDLRAQDVRRGGAVLDSAHGADSDTSTPIETLPSSAAACAQDQEKFSKVQTRPRGDASSQPSHMGDAMRLPHGNKPAAIAIAALTDGPVAGNDDECRMPKRSQQPTSTLPSDSPTTSTGMPSPASAQQPASRAHHGAGMLKRLTTKLRSPTHASDASAPSAAHTRKLTPRLPSMPKAPRPTTLTNSFVSPGQRQAALRARGLIPAVPHPYKDAHGYMVPLSEQERELDRRRAVLASEPRERHSDSSGDSEEESEAKKIREAWLVRNRVHAQERGSLDHGFAFPSRDNYRINTSVSPSRATFVGMHDTPLLTPSRVECEVYPVDSIPEELQMVAHAPALLEQEDADRERRGVPGSANTGKELPAPPSSVSIAPQSPDIAVPRPAVRVLTPPRSVSSDMTQKVSRWLDESSKSPTPISVSSFGSSSGAEQTSSINVHATNTPRGTPLKRKDKPAPIIITMPSQPPSPSSSVKSCSSPAPAITLSISRSDPLRAQDPHSLTPQPTSARGRSATVAHLPSSAAPPLSSPSSSSGSQNRSRTTTLPALSPTRTVSSSGASASVTTPTTLSHSLENHHHSRTRPFDLGVQQRSGAEKKFDATVIVESPIEDDGSDCLPDFAASSHLLSPQHTLAADKERRKSITLEIFGKKPHVNNDMVPPRAPRPSKSMLSLRKLSSKLQFRPKQTVPISTSTPDVSASSNSAPTSSLPPQTSCPPSAYGRKDRSRTVGVGLRPAHPKDMLSPPRQALSPTMHDRATMLLEAGRIQDEESRRLSEMAFLDY</sequence>
<feature type="region of interest" description="Disordered" evidence="1">
    <location>
        <begin position="1"/>
        <end position="214"/>
    </location>
</feature>
<feature type="region of interest" description="Disordered" evidence="1">
    <location>
        <begin position="358"/>
        <end position="598"/>
    </location>
</feature>
<name>A0A401H0D0_9APHY</name>
<accession>A0A401H0D0</accession>